<keyword evidence="1" id="KW-1133">Transmembrane helix</keyword>
<feature type="transmembrane region" description="Helical" evidence="1">
    <location>
        <begin position="44"/>
        <end position="64"/>
    </location>
</feature>
<protein>
    <submittedName>
        <fullName evidence="2">Uncharacterized protein</fullName>
    </submittedName>
</protein>
<keyword evidence="1" id="KW-0472">Membrane</keyword>
<accession>A0A3M9NBW4</accession>
<keyword evidence="1" id="KW-0812">Transmembrane</keyword>
<proteinExistence type="predicted"/>
<dbReference type="AlphaFoldDB" id="A0A3M9NBW4"/>
<dbReference type="EMBL" id="RJJR01000011">
    <property type="protein sequence ID" value="RNI35246.1"/>
    <property type="molecule type" value="Genomic_DNA"/>
</dbReference>
<reference evidence="2 3" key="1">
    <citation type="submission" date="2018-11" db="EMBL/GenBank/DDBJ databases">
        <title>Draft genome sequence of Ferruginibacter sp. BO-59.</title>
        <authorList>
            <person name="Im W.T."/>
        </authorList>
    </citation>
    <scope>NUCLEOTIDE SEQUENCE [LARGE SCALE GENOMIC DNA]</scope>
    <source>
        <strain evidence="2 3">BO-59</strain>
    </source>
</reference>
<comment type="caution">
    <text evidence="2">The sequence shown here is derived from an EMBL/GenBank/DDBJ whole genome shotgun (WGS) entry which is preliminary data.</text>
</comment>
<dbReference type="Proteomes" id="UP000267223">
    <property type="component" value="Unassembled WGS sequence"/>
</dbReference>
<name>A0A3M9NBW4_9BACT</name>
<sequence>MKVVGWILIAVGIIMIIVRGVSIPEEKNIVDAGPIQISKTENHWYGWPTYAGGIIAVIGVVLVVSKKRT</sequence>
<evidence type="ECO:0000313" key="2">
    <source>
        <dbReference type="EMBL" id="RNI35246.1"/>
    </source>
</evidence>
<evidence type="ECO:0000313" key="3">
    <source>
        <dbReference type="Proteomes" id="UP000267223"/>
    </source>
</evidence>
<dbReference type="RefSeq" id="WP_123121233.1">
    <property type="nucleotide sequence ID" value="NZ_RJJR01000011.1"/>
</dbReference>
<evidence type="ECO:0000256" key="1">
    <source>
        <dbReference type="SAM" id="Phobius"/>
    </source>
</evidence>
<gene>
    <name evidence="2" type="ORF">EFY79_13400</name>
</gene>
<keyword evidence="3" id="KW-1185">Reference proteome</keyword>
<organism evidence="2 3">
    <name type="scientific">Hanamia caeni</name>
    <dbReference type="NCBI Taxonomy" id="2294116"/>
    <lineage>
        <taxon>Bacteria</taxon>
        <taxon>Pseudomonadati</taxon>
        <taxon>Bacteroidota</taxon>
        <taxon>Chitinophagia</taxon>
        <taxon>Chitinophagales</taxon>
        <taxon>Chitinophagaceae</taxon>
        <taxon>Hanamia</taxon>
    </lineage>
</organism>